<dbReference type="EMBL" id="KN838591">
    <property type="protein sequence ID" value="KIK02562.1"/>
    <property type="molecule type" value="Genomic_DNA"/>
</dbReference>
<proteinExistence type="predicted"/>
<accession>A0A0C9XY21</accession>
<evidence type="ECO:0000313" key="2">
    <source>
        <dbReference type="Proteomes" id="UP000054477"/>
    </source>
</evidence>
<protein>
    <submittedName>
        <fullName evidence="1">Uncharacterized protein</fullName>
    </submittedName>
</protein>
<keyword evidence="2" id="KW-1185">Reference proteome</keyword>
<reference evidence="2" key="2">
    <citation type="submission" date="2015-01" db="EMBL/GenBank/DDBJ databases">
        <title>Evolutionary Origins and Diversification of the Mycorrhizal Mutualists.</title>
        <authorList>
            <consortium name="DOE Joint Genome Institute"/>
            <consortium name="Mycorrhizal Genomics Consortium"/>
            <person name="Kohler A."/>
            <person name="Kuo A."/>
            <person name="Nagy L.G."/>
            <person name="Floudas D."/>
            <person name="Copeland A."/>
            <person name="Barry K.W."/>
            <person name="Cichocki N."/>
            <person name="Veneault-Fourrey C."/>
            <person name="LaButti K."/>
            <person name="Lindquist E.A."/>
            <person name="Lipzen A."/>
            <person name="Lundell T."/>
            <person name="Morin E."/>
            <person name="Murat C."/>
            <person name="Riley R."/>
            <person name="Ohm R."/>
            <person name="Sun H."/>
            <person name="Tunlid A."/>
            <person name="Henrissat B."/>
            <person name="Grigoriev I.V."/>
            <person name="Hibbett D.S."/>
            <person name="Martin F."/>
        </authorList>
    </citation>
    <scope>NUCLEOTIDE SEQUENCE [LARGE SCALE GENOMIC DNA]</scope>
    <source>
        <strain evidence="2">LaAM-08-1</strain>
    </source>
</reference>
<sequence>MPCGSAVASSGEWGLECDSWLLRYWGRRALRRRGAVAGLDLTEVTKNSEDLASTEVIIFNKSRGWYQF</sequence>
<dbReference type="AlphaFoldDB" id="A0A0C9XY21"/>
<dbReference type="Proteomes" id="UP000054477">
    <property type="component" value="Unassembled WGS sequence"/>
</dbReference>
<organism evidence="1 2">
    <name type="scientific">Laccaria amethystina LaAM-08-1</name>
    <dbReference type="NCBI Taxonomy" id="1095629"/>
    <lineage>
        <taxon>Eukaryota</taxon>
        <taxon>Fungi</taxon>
        <taxon>Dikarya</taxon>
        <taxon>Basidiomycota</taxon>
        <taxon>Agaricomycotina</taxon>
        <taxon>Agaricomycetes</taxon>
        <taxon>Agaricomycetidae</taxon>
        <taxon>Agaricales</taxon>
        <taxon>Agaricineae</taxon>
        <taxon>Hydnangiaceae</taxon>
        <taxon>Laccaria</taxon>
    </lineage>
</organism>
<evidence type="ECO:0000313" key="1">
    <source>
        <dbReference type="EMBL" id="KIK02562.1"/>
    </source>
</evidence>
<gene>
    <name evidence="1" type="ORF">K443DRAFT_677507</name>
</gene>
<name>A0A0C9XY21_9AGAR</name>
<reference evidence="1 2" key="1">
    <citation type="submission" date="2014-04" db="EMBL/GenBank/DDBJ databases">
        <authorList>
            <consortium name="DOE Joint Genome Institute"/>
            <person name="Kuo A."/>
            <person name="Kohler A."/>
            <person name="Nagy L.G."/>
            <person name="Floudas D."/>
            <person name="Copeland A."/>
            <person name="Barry K.W."/>
            <person name="Cichocki N."/>
            <person name="Veneault-Fourrey C."/>
            <person name="LaButti K."/>
            <person name="Lindquist E.A."/>
            <person name="Lipzen A."/>
            <person name="Lundell T."/>
            <person name="Morin E."/>
            <person name="Murat C."/>
            <person name="Sun H."/>
            <person name="Tunlid A."/>
            <person name="Henrissat B."/>
            <person name="Grigoriev I.V."/>
            <person name="Hibbett D.S."/>
            <person name="Martin F."/>
            <person name="Nordberg H.P."/>
            <person name="Cantor M.N."/>
            <person name="Hua S.X."/>
        </authorList>
    </citation>
    <scope>NUCLEOTIDE SEQUENCE [LARGE SCALE GENOMIC DNA]</scope>
    <source>
        <strain evidence="1 2">LaAM-08-1</strain>
    </source>
</reference>
<dbReference type="HOGENOM" id="CLU_2794345_0_0_1"/>